<reference evidence="6" key="1">
    <citation type="submission" date="2025-08" db="UniProtKB">
        <authorList>
            <consortium name="Ensembl"/>
        </authorList>
    </citation>
    <scope>IDENTIFICATION</scope>
</reference>
<dbReference type="GO" id="GO:0005576">
    <property type="term" value="C:extracellular region"/>
    <property type="evidence" value="ECO:0007669"/>
    <property type="project" value="UniProtKB-SubCell"/>
</dbReference>
<comment type="subcellular location">
    <subcellularLocation>
        <location evidence="1">Secreted</location>
    </subcellularLocation>
</comment>
<evidence type="ECO:0008006" key="8">
    <source>
        <dbReference type="Google" id="ProtNLM"/>
    </source>
</evidence>
<dbReference type="AlphaFoldDB" id="A0A8C3YB13"/>
<evidence type="ECO:0000256" key="3">
    <source>
        <dbReference type="ARBA" id="ARBA00022525"/>
    </source>
</evidence>
<keyword evidence="3" id="KW-0964">Secreted</keyword>
<keyword evidence="4 5" id="KW-0732">Signal</keyword>
<sequence length="50" mass="6021">MKLFIFAFIMALMFAMIRADSSDEKGYYRQNQPYYPYGQNYPAYPNYPYA</sequence>
<dbReference type="GeneTree" id="ENSGT01140000283439"/>
<evidence type="ECO:0000313" key="6">
    <source>
        <dbReference type="Ensembl" id="ENSCWAP00000001465.1"/>
    </source>
</evidence>
<dbReference type="PANTHER" id="PTHR15057">
    <property type="entry name" value="STATHERIN"/>
    <property type="match status" value="1"/>
</dbReference>
<dbReference type="Ensembl" id="ENSCWAT00000001613.1">
    <property type="protein sequence ID" value="ENSCWAP00000001465.1"/>
    <property type="gene ID" value="ENSCWAG00000001224.1"/>
</dbReference>
<dbReference type="GO" id="GO:0042742">
    <property type="term" value="P:defense response to bacterium"/>
    <property type="evidence" value="ECO:0007669"/>
    <property type="project" value="InterPro"/>
</dbReference>
<feature type="chain" id="PRO_5034328531" description="Statherin" evidence="5">
    <location>
        <begin position="20"/>
        <end position="50"/>
    </location>
</feature>
<comment type="similarity">
    <text evidence="2">Belongs to the histatin/statherin family.</text>
</comment>
<accession>A0A8C3YB13</accession>
<dbReference type="PANTHER" id="PTHR15057:SF3">
    <property type="entry name" value="STATHERIN"/>
    <property type="match status" value="1"/>
</dbReference>
<dbReference type="Proteomes" id="UP000694540">
    <property type="component" value="Unplaced"/>
</dbReference>
<reference evidence="6" key="2">
    <citation type="submission" date="2025-09" db="UniProtKB">
        <authorList>
            <consortium name="Ensembl"/>
        </authorList>
    </citation>
    <scope>IDENTIFICATION</scope>
</reference>
<feature type="signal peptide" evidence="5">
    <location>
        <begin position="1"/>
        <end position="19"/>
    </location>
</feature>
<evidence type="ECO:0000313" key="7">
    <source>
        <dbReference type="Proteomes" id="UP000694540"/>
    </source>
</evidence>
<keyword evidence="7" id="KW-1185">Reference proteome</keyword>
<organism evidence="6 7">
    <name type="scientific">Catagonus wagneri</name>
    <name type="common">Chacoan peccary</name>
    <dbReference type="NCBI Taxonomy" id="51154"/>
    <lineage>
        <taxon>Eukaryota</taxon>
        <taxon>Metazoa</taxon>
        <taxon>Chordata</taxon>
        <taxon>Craniata</taxon>
        <taxon>Vertebrata</taxon>
        <taxon>Euteleostomi</taxon>
        <taxon>Mammalia</taxon>
        <taxon>Eutheria</taxon>
        <taxon>Laurasiatheria</taxon>
        <taxon>Artiodactyla</taxon>
        <taxon>Suina</taxon>
        <taxon>Tayassuidae</taxon>
        <taxon>Catagonus</taxon>
    </lineage>
</organism>
<evidence type="ECO:0000256" key="1">
    <source>
        <dbReference type="ARBA" id="ARBA00004613"/>
    </source>
</evidence>
<dbReference type="InterPro" id="IPR030773">
    <property type="entry name" value="Histatin/statherin"/>
</dbReference>
<evidence type="ECO:0000256" key="2">
    <source>
        <dbReference type="ARBA" id="ARBA00008589"/>
    </source>
</evidence>
<protein>
    <recommendedName>
        <fullName evidence="8">Statherin</fullName>
    </recommendedName>
</protein>
<evidence type="ECO:0000256" key="4">
    <source>
        <dbReference type="ARBA" id="ARBA00022729"/>
    </source>
</evidence>
<proteinExistence type="inferred from homology"/>
<name>A0A8C3YB13_9CETA</name>
<evidence type="ECO:0000256" key="5">
    <source>
        <dbReference type="SAM" id="SignalP"/>
    </source>
</evidence>